<organism evidence="1">
    <name type="scientific">Anguilla anguilla</name>
    <name type="common">European freshwater eel</name>
    <name type="synonym">Muraena anguilla</name>
    <dbReference type="NCBI Taxonomy" id="7936"/>
    <lineage>
        <taxon>Eukaryota</taxon>
        <taxon>Metazoa</taxon>
        <taxon>Chordata</taxon>
        <taxon>Craniata</taxon>
        <taxon>Vertebrata</taxon>
        <taxon>Euteleostomi</taxon>
        <taxon>Actinopterygii</taxon>
        <taxon>Neopterygii</taxon>
        <taxon>Teleostei</taxon>
        <taxon>Anguilliformes</taxon>
        <taxon>Anguillidae</taxon>
        <taxon>Anguilla</taxon>
    </lineage>
</organism>
<protein>
    <submittedName>
        <fullName evidence="1">Uncharacterized protein</fullName>
    </submittedName>
</protein>
<dbReference type="EMBL" id="GBXM01012327">
    <property type="protein sequence ID" value="JAH96250.1"/>
    <property type="molecule type" value="Transcribed_RNA"/>
</dbReference>
<accession>A0A0E9X310</accession>
<reference evidence="1" key="1">
    <citation type="submission" date="2014-11" db="EMBL/GenBank/DDBJ databases">
        <authorList>
            <person name="Amaro Gonzalez C."/>
        </authorList>
    </citation>
    <scope>NUCLEOTIDE SEQUENCE</scope>
</reference>
<evidence type="ECO:0000313" key="1">
    <source>
        <dbReference type="EMBL" id="JAH96250.1"/>
    </source>
</evidence>
<dbReference type="AlphaFoldDB" id="A0A0E9X310"/>
<proteinExistence type="predicted"/>
<name>A0A0E9X310_ANGAN</name>
<sequence length="65" mass="7117">MWLEKIFKISLSLKKKPEVSSGFIQLTVSGHRCASSSNQAPISSTCRIKTCTQTPQSKGMEQSSV</sequence>
<reference evidence="1" key="2">
    <citation type="journal article" date="2015" name="Fish Shellfish Immunol.">
        <title>Early steps in the European eel (Anguilla anguilla)-Vibrio vulnificus interaction in the gills: Role of the RtxA13 toxin.</title>
        <authorList>
            <person name="Callol A."/>
            <person name="Pajuelo D."/>
            <person name="Ebbesson L."/>
            <person name="Teles M."/>
            <person name="MacKenzie S."/>
            <person name="Amaro C."/>
        </authorList>
    </citation>
    <scope>NUCLEOTIDE SEQUENCE</scope>
</reference>